<evidence type="ECO:0000313" key="2">
    <source>
        <dbReference type="Proteomes" id="UP001151516"/>
    </source>
</evidence>
<accession>A0A9W8L2J7</accession>
<dbReference type="AlphaFoldDB" id="A0A9W8L2J7"/>
<organism evidence="1 2">
    <name type="scientific">Coemansia spiralis</name>
    <dbReference type="NCBI Taxonomy" id="417178"/>
    <lineage>
        <taxon>Eukaryota</taxon>
        <taxon>Fungi</taxon>
        <taxon>Fungi incertae sedis</taxon>
        <taxon>Zoopagomycota</taxon>
        <taxon>Kickxellomycotina</taxon>
        <taxon>Kickxellomycetes</taxon>
        <taxon>Kickxellales</taxon>
        <taxon>Kickxellaceae</taxon>
        <taxon>Coemansia</taxon>
    </lineage>
</organism>
<sequence length="268" mass="30363">MASIATPMDLVFGNDLLLNKITKYLKRPDLAQLCQINKLGRQTITPLLLKSPQLRSLKQFEAFSRVVGNSLPNATRAFRYYGDLVQVLDFSTARKLFLAMTYDLIIPIFMYCRRLKVLDFKRCFELSGDVFRSLFLAGRELCVSLTSLNITGMNSIVQHLKVVFRRLPNITTLILNRTNVNDKVVLIISQCMPRLEHLEIVKCGQVTDIAIQALASGCPKLAYLLTRRCKRIQNISLLQQISARGGKKVVYDDSGSGEEYSDFDDDDD</sequence>
<dbReference type="SUPFAM" id="SSF52047">
    <property type="entry name" value="RNI-like"/>
    <property type="match status" value="1"/>
</dbReference>
<gene>
    <name evidence="1" type="primary">FBXL15</name>
    <name evidence="1" type="ORF">IWW39_005318</name>
</gene>
<dbReference type="Gene3D" id="3.80.10.10">
    <property type="entry name" value="Ribonuclease Inhibitor"/>
    <property type="match status" value="1"/>
</dbReference>
<dbReference type="GO" id="GO:0005737">
    <property type="term" value="C:cytoplasm"/>
    <property type="evidence" value="ECO:0007669"/>
    <property type="project" value="TreeGrafter"/>
</dbReference>
<protein>
    <submittedName>
        <fullName evidence="1">F-box/LRR-repeat protein 15</fullName>
    </submittedName>
</protein>
<dbReference type="InterPro" id="IPR032675">
    <property type="entry name" value="LRR_dom_sf"/>
</dbReference>
<dbReference type="InterPro" id="IPR050648">
    <property type="entry name" value="F-box_LRR-repeat"/>
</dbReference>
<dbReference type="EMBL" id="JANBTX010000262">
    <property type="protein sequence ID" value="KAJ2683750.1"/>
    <property type="molecule type" value="Genomic_DNA"/>
</dbReference>
<keyword evidence="2" id="KW-1185">Reference proteome</keyword>
<dbReference type="OrthoDB" id="421226at2759"/>
<evidence type="ECO:0000313" key="1">
    <source>
        <dbReference type="EMBL" id="KAJ2683750.1"/>
    </source>
</evidence>
<dbReference type="SMART" id="SM00367">
    <property type="entry name" value="LRR_CC"/>
    <property type="match status" value="2"/>
</dbReference>
<dbReference type="Proteomes" id="UP001151516">
    <property type="component" value="Unassembled WGS sequence"/>
</dbReference>
<name>A0A9W8L2J7_9FUNG</name>
<proteinExistence type="predicted"/>
<reference evidence="1" key="1">
    <citation type="submission" date="2022-07" db="EMBL/GenBank/DDBJ databases">
        <title>Phylogenomic reconstructions and comparative analyses of Kickxellomycotina fungi.</title>
        <authorList>
            <person name="Reynolds N.K."/>
            <person name="Stajich J.E."/>
            <person name="Barry K."/>
            <person name="Grigoriev I.V."/>
            <person name="Crous P."/>
            <person name="Smith M.E."/>
        </authorList>
    </citation>
    <scope>NUCLEOTIDE SEQUENCE</scope>
    <source>
        <strain evidence="1">CBS 109367</strain>
    </source>
</reference>
<dbReference type="PANTHER" id="PTHR13382">
    <property type="entry name" value="MITOCHONDRIAL ATP SYNTHASE COUPLING FACTOR B"/>
    <property type="match status" value="1"/>
</dbReference>
<comment type="caution">
    <text evidence="1">The sequence shown here is derived from an EMBL/GenBank/DDBJ whole genome shotgun (WGS) entry which is preliminary data.</text>
</comment>
<dbReference type="InterPro" id="IPR006553">
    <property type="entry name" value="Leu-rich_rpt_Cys-con_subtyp"/>
</dbReference>